<dbReference type="GO" id="GO:0004808">
    <property type="term" value="F:tRNA (5-methylaminomethyl-2-thiouridylate)(34)-methyltransferase activity"/>
    <property type="evidence" value="ECO:0007669"/>
    <property type="project" value="InterPro"/>
</dbReference>
<gene>
    <name evidence="2" type="ordered locus">Dfer_3871</name>
</gene>
<evidence type="ECO:0000313" key="3">
    <source>
        <dbReference type="Proteomes" id="UP000002011"/>
    </source>
</evidence>
<dbReference type="Gene3D" id="3.40.50.150">
    <property type="entry name" value="Vaccinia Virus protein VP39"/>
    <property type="match status" value="1"/>
</dbReference>
<dbReference type="InterPro" id="IPR047785">
    <property type="entry name" value="tRNA_MNMC2"/>
</dbReference>
<evidence type="ECO:0000313" key="2">
    <source>
        <dbReference type="EMBL" id="ACT95075.1"/>
    </source>
</evidence>
<organism evidence="2 3">
    <name type="scientific">Dyadobacter fermentans (strain ATCC 700827 / DSM 18053 / CIP 107007 / KCTC 52180 / NS114)</name>
    <dbReference type="NCBI Taxonomy" id="471854"/>
    <lineage>
        <taxon>Bacteria</taxon>
        <taxon>Pseudomonadati</taxon>
        <taxon>Bacteroidota</taxon>
        <taxon>Cytophagia</taxon>
        <taxon>Cytophagales</taxon>
        <taxon>Spirosomataceae</taxon>
        <taxon>Dyadobacter</taxon>
    </lineage>
</organism>
<dbReference type="InterPro" id="IPR008471">
    <property type="entry name" value="MnmC-like_methylTransf"/>
</dbReference>
<accession>C6VXP2</accession>
<dbReference type="KEGG" id="dfe:Dfer_3871"/>
<name>C6VXP2_DYAFD</name>
<dbReference type="Proteomes" id="UP000002011">
    <property type="component" value="Chromosome"/>
</dbReference>
<keyword evidence="3" id="KW-1185">Reference proteome</keyword>
<dbReference type="GO" id="GO:0016645">
    <property type="term" value="F:oxidoreductase activity, acting on the CH-NH group of donors"/>
    <property type="evidence" value="ECO:0007669"/>
    <property type="project" value="InterPro"/>
</dbReference>
<evidence type="ECO:0000259" key="1">
    <source>
        <dbReference type="Pfam" id="PF05430"/>
    </source>
</evidence>
<dbReference type="SUPFAM" id="SSF53335">
    <property type="entry name" value="S-adenosyl-L-methionine-dependent methyltransferases"/>
    <property type="match status" value="1"/>
</dbReference>
<dbReference type="EMBL" id="CP001619">
    <property type="protein sequence ID" value="ACT95075.1"/>
    <property type="molecule type" value="Genomic_DNA"/>
</dbReference>
<sequence>MAKLITGHLERFIITEDGSHSLFSAQFNQQYHSLQGALNESEHIYINLGLRPVLENASGPVSVFEMGFGTGLNAFLAWKLADQLQKPVFYTSVEAYPVSALEASQLNYEEATGESGFMQLHSAPWGKETAISPFFTLRKDNTTLQDFTAERLFDVVFYDAFDPRAQPELWTGEIFTKIAAQTRHEGVLVTYSSKGIVKRALAAGGFKVERHKGPGRKTHVLKAIKI</sequence>
<feature type="domain" description="MnmC-like methyltransferase" evidence="1">
    <location>
        <begin position="151"/>
        <end position="225"/>
    </location>
</feature>
<dbReference type="InterPro" id="IPR029063">
    <property type="entry name" value="SAM-dependent_MTases_sf"/>
</dbReference>
<dbReference type="Pfam" id="PF05430">
    <property type="entry name" value="Methyltransf_30"/>
    <property type="match status" value="1"/>
</dbReference>
<dbReference type="NCBIfam" id="NF033855">
    <property type="entry name" value="tRNA_MNMC2"/>
    <property type="match status" value="1"/>
</dbReference>
<reference evidence="2 3" key="1">
    <citation type="journal article" date="2009" name="Stand. Genomic Sci.">
        <title>Complete genome sequence of Dyadobacter fermentans type strain (NS114).</title>
        <authorList>
            <person name="Lang E."/>
            <person name="Lapidus A."/>
            <person name="Chertkov O."/>
            <person name="Brettin T."/>
            <person name="Detter J.C."/>
            <person name="Han C."/>
            <person name="Copeland A."/>
            <person name="Glavina Del Rio T."/>
            <person name="Nolan M."/>
            <person name="Chen F."/>
            <person name="Lucas S."/>
            <person name="Tice H."/>
            <person name="Cheng J.F."/>
            <person name="Land M."/>
            <person name="Hauser L."/>
            <person name="Chang Y.J."/>
            <person name="Jeffries C.D."/>
            <person name="Kopitz M."/>
            <person name="Bruce D."/>
            <person name="Goodwin L."/>
            <person name="Pitluck S."/>
            <person name="Ovchinnikova G."/>
            <person name="Pati A."/>
            <person name="Ivanova N."/>
            <person name="Mavrommatis K."/>
            <person name="Chen A."/>
            <person name="Palaniappan K."/>
            <person name="Chain P."/>
            <person name="Bristow J."/>
            <person name="Eisen J.A."/>
            <person name="Markowitz V."/>
            <person name="Hugenholtz P."/>
            <person name="Goker M."/>
            <person name="Rohde M."/>
            <person name="Kyrpides N.C."/>
            <person name="Klenk H.P."/>
        </authorList>
    </citation>
    <scope>NUCLEOTIDE SEQUENCE [LARGE SCALE GENOMIC DNA]</scope>
    <source>
        <strain evidence="3">ATCC 700827 / DSM 18053 / CIP 107007 / KCTC 52180 / NS114</strain>
    </source>
</reference>
<dbReference type="STRING" id="471854.Dfer_3871"/>
<dbReference type="eggNOG" id="COG4121">
    <property type="taxonomic scope" value="Bacteria"/>
</dbReference>
<dbReference type="HOGENOM" id="CLU_061971_1_0_10"/>
<proteinExistence type="predicted"/>
<dbReference type="PANTHER" id="PTHR39963">
    <property type="entry name" value="SLL0983 PROTEIN"/>
    <property type="match status" value="1"/>
</dbReference>
<protein>
    <recommendedName>
        <fullName evidence="1">MnmC-like methyltransferase domain-containing protein</fullName>
    </recommendedName>
</protein>
<dbReference type="PANTHER" id="PTHR39963:SF1">
    <property type="entry name" value="MNMC-LIKE METHYLTRANSFERASE DOMAIN-CONTAINING PROTEIN"/>
    <property type="match status" value="1"/>
</dbReference>
<dbReference type="AlphaFoldDB" id="C6VXP2"/>